<dbReference type="VEuPathDB" id="VectorBase:MDOMA2_007243"/>
<feature type="compositionally biased region" description="Polar residues" evidence="1">
    <location>
        <begin position="453"/>
        <end position="466"/>
    </location>
</feature>
<feature type="compositionally biased region" description="Low complexity" evidence="1">
    <location>
        <begin position="196"/>
        <end position="211"/>
    </location>
</feature>
<feature type="region of interest" description="Disordered" evidence="1">
    <location>
        <begin position="186"/>
        <end position="211"/>
    </location>
</feature>
<organism evidence="2">
    <name type="scientific">Musca domestica</name>
    <name type="common">House fly</name>
    <dbReference type="NCBI Taxonomy" id="7370"/>
    <lineage>
        <taxon>Eukaryota</taxon>
        <taxon>Metazoa</taxon>
        <taxon>Ecdysozoa</taxon>
        <taxon>Arthropoda</taxon>
        <taxon>Hexapoda</taxon>
        <taxon>Insecta</taxon>
        <taxon>Pterygota</taxon>
        <taxon>Neoptera</taxon>
        <taxon>Endopterygota</taxon>
        <taxon>Diptera</taxon>
        <taxon>Brachycera</taxon>
        <taxon>Muscomorpha</taxon>
        <taxon>Muscoidea</taxon>
        <taxon>Muscidae</taxon>
        <taxon>Musca</taxon>
    </lineage>
</organism>
<accession>A0A1I8NL66</accession>
<feature type="compositionally biased region" description="Low complexity" evidence="1">
    <location>
        <begin position="510"/>
        <end position="530"/>
    </location>
</feature>
<feature type="region of interest" description="Disordered" evidence="1">
    <location>
        <begin position="453"/>
        <end position="474"/>
    </location>
</feature>
<evidence type="ECO:0000313" key="2">
    <source>
        <dbReference type="EnsemblMetazoa" id="MDOA016908-PA"/>
    </source>
</evidence>
<feature type="region of interest" description="Disordered" evidence="1">
    <location>
        <begin position="507"/>
        <end position="530"/>
    </location>
</feature>
<evidence type="ECO:0000256" key="1">
    <source>
        <dbReference type="SAM" id="MobiDB-lite"/>
    </source>
</evidence>
<feature type="compositionally biased region" description="Low complexity" evidence="1">
    <location>
        <begin position="109"/>
        <end position="132"/>
    </location>
</feature>
<feature type="region of interest" description="Disordered" evidence="1">
    <location>
        <begin position="106"/>
        <end position="149"/>
    </location>
</feature>
<proteinExistence type="predicted"/>
<dbReference type="EnsemblMetazoa" id="MDOA016908-RA">
    <property type="protein sequence ID" value="MDOA016908-PA"/>
    <property type="gene ID" value="MDOA016908"/>
</dbReference>
<protein>
    <submittedName>
        <fullName evidence="2">Uncharacterized protein</fullName>
    </submittedName>
</protein>
<sequence length="670" mass="71015">MTDEVTVSLPLNEPLCMSIWRISSATVNSKHANTSSSVAQAAATTSAAMMATATQMRATLIYLAPFLHPCKNVVPGTSAATTTQQHLSADWDGAEDVEVLQKTHVARVSATPTTGTASLSSSTAGSRSSMTRRGGGVVGAHSNSNRNVTTTSCAGTNTLLHPGGHNNHYNNAINCNSTVINASTGVRHASGGNGKGNSNSNDISSSSIRSSCCHHNNAATERQDLDDTTAKLQWPDAKTTTTTTKTTTTTMFASANNKISQQQQQTEQSNDQGCLLARVVENPQKPADNPSLSATTSINSCRSNTTLTSSGMWSGGMVPSTKSSLAIQQDTKTTTSFVNYPNSRSTKYLRERGRRHHHQQQQQQGHTSTLALAPVGRQPLKKLEEFQLEQRRKSPCGRYSHPDLCSNATTTTAPASAMAVVVIDNHNTAKCCNNNQMANTSLLSRCHDSNKTLSNVPASQDHNNNVQDEEEEDGHHDLILRHSLEGSGNAIGNEIFYTHNDNVLPTPAPSVSSSSSSSTSSTSSSSSASASASASISTSTSYTTILNKESVATTATPLPASSFPSCCIINSNADSSSNALSRQQPVLDLSATTSSTVSSTSMEESSSPSTASSLLATAASLSWWRCWCWLVALFGCSKLTKTVTVSKWLFMWLLFVVLSSPAQCWAGRND</sequence>
<dbReference type="AlphaFoldDB" id="A0A1I8NL66"/>
<reference evidence="2" key="1">
    <citation type="submission" date="2020-05" db="UniProtKB">
        <authorList>
            <consortium name="EnsemblMetazoa"/>
        </authorList>
    </citation>
    <scope>IDENTIFICATION</scope>
    <source>
        <strain evidence="2">Aabys</strain>
    </source>
</reference>
<dbReference type="VEuPathDB" id="VectorBase:MDOA016908"/>
<name>A0A1I8NL66_MUSDO</name>